<comment type="caution">
    <text evidence="2">The sequence shown here is derived from an EMBL/GenBank/DDBJ whole genome shotgun (WGS) entry which is preliminary data.</text>
</comment>
<dbReference type="InterPro" id="IPR036691">
    <property type="entry name" value="Endo/exonu/phosph_ase_sf"/>
</dbReference>
<dbReference type="Gene3D" id="3.60.10.10">
    <property type="entry name" value="Endonuclease/exonuclease/phosphatase"/>
    <property type="match status" value="1"/>
</dbReference>
<dbReference type="AlphaFoldDB" id="A0A9J6FQH4"/>
<name>A0A9J6FQH4_HAELO</name>
<gene>
    <name evidence="2" type="ORF">HPB48_014062</name>
</gene>
<reference evidence="2 3" key="1">
    <citation type="journal article" date="2020" name="Cell">
        <title>Large-Scale Comparative Analyses of Tick Genomes Elucidate Their Genetic Diversity and Vector Capacities.</title>
        <authorList>
            <consortium name="Tick Genome and Microbiome Consortium (TIGMIC)"/>
            <person name="Jia N."/>
            <person name="Wang J."/>
            <person name="Shi W."/>
            <person name="Du L."/>
            <person name="Sun Y."/>
            <person name="Zhan W."/>
            <person name="Jiang J.F."/>
            <person name="Wang Q."/>
            <person name="Zhang B."/>
            <person name="Ji P."/>
            <person name="Bell-Sakyi L."/>
            <person name="Cui X.M."/>
            <person name="Yuan T.T."/>
            <person name="Jiang B.G."/>
            <person name="Yang W.F."/>
            <person name="Lam T.T."/>
            <person name="Chang Q.C."/>
            <person name="Ding S.J."/>
            <person name="Wang X.J."/>
            <person name="Zhu J.G."/>
            <person name="Ruan X.D."/>
            <person name="Zhao L."/>
            <person name="Wei J.T."/>
            <person name="Ye R.Z."/>
            <person name="Que T.C."/>
            <person name="Du C.H."/>
            <person name="Zhou Y.H."/>
            <person name="Cheng J.X."/>
            <person name="Dai P.F."/>
            <person name="Guo W.B."/>
            <person name="Han X.H."/>
            <person name="Huang E.J."/>
            <person name="Li L.F."/>
            <person name="Wei W."/>
            <person name="Gao Y.C."/>
            <person name="Liu J.Z."/>
            <person name="Shao H.Z."/>
            <person name="Wang X."/>
            <person name="Wang C.C."/>
            <person name="Yang T.C."/>
            <person name="Huo Q.B."/>
            <person name="Li W."/>
            <person name="Chen H.Y."/>
            <person name="Chen S.E."/>
            <person name="Zhou L.G."/>
            <person name="Ni X.B."/>
            <person name="Tian J.H."/>
            <person name="Sheng Y."/>
            <person name="Liu T."/>
            <person name="Pan Y.S."/>
            <person name="Xia L.Y."/>
            <person name="Li J."/>
            <person name="Zhao F."/>
            <person name="Cao W.C."/>
        </authorList>
    </citation>
    <scope>NUCLEOTIDE SEQUENCE [LARGE SCALE GENOMIC DNA]</scope>
    <source>
        <strain evidence="2">HaeL-2018</strain>
    </source>
</reference>
<dbReference type="InterPro" id="IPR005135">
    <property type="entry name" value="Endo/exonuclease/phosphatase"/>
</dbReference>
<protein>
    <recommendedName>
        <fullName evidence="1">Endonuclease/exonuclease/phosphatase domain-containing protein</fullName>
    </recommendedName>
</protein>
<accession>A0A9J6FQH4</accession>
<evidence type="ECO:0000313" key="3">
    <source>
        <dbReference type="Proteomes" id="UP000821853"/>
    </source>
</evidence>
<dbReference type="Pfam" id="PF14529">
    <property type="entry name" value="Exo_endo_phos_2"/>
    <property type="match status" value="1"/>
</dbReference>
<feature type="domain" description="Endonuclease/exonuclease/phosphatase" evidence="1">
    <location>
        <begin position="5"/>
        <end position="113"/>
    </location>
</feature>
<dbReference type="VEuPathDB" id="VectorBase:HLOH_063970"/>
<organism evidence="2 3">
    <name type="scientific">Haemaphysalis longicornis</name>
    <name type="common">Bush tick</name>
    <dbReference type="NCBI Taxonomy" id="44386"/>
    <lineage>
        <taxon>Eukaryota</taxon>
        <taxon>Metazoa</taxon>
        <taxon>Ecdysozoa</taxon>
        <taxon>Arthropoda</taxon>
        <taxon>Chelicerata</taxon>
        <taxon>Arachnida</taxon>
        <taxon>Acari</taxon>
        <taxon>Parasitiformes</taxon>
        <taxon>Ixodida</taxon>
        <taxon>Ixodoidea</taxon>
        <taxon>Ixodidae</taxon>
        <taxon>Haemaphysalinae</taxon>
        <taxon>Haemaphysalis</taxon>
    </lineage>
</organism>
<keyword evidence="3" id="KW-1185">Reference proteome</keyword>
<dbReference type="GO" id="GO:0003824">
    <property type="term" value="F:catalytic activity"/>
    <property type="evidence" value="ECO:0007669"/>
    <property type="project" value="InterPro"/>
</dbReference>
<dbReference type="EMBL" id="JABSTR010000003">
    <property type="protein sequence ID" value="KAH9365027.1"/>
    <property type="molecule type" value="Genomic_DNA"/>
</dbReference>
<evidence type="ECO:0000313" key="2">
    <source>
        <dbReference type="EMBL" id="KAH9365027.1"/>
    </source>
</evidence>
<proteinExistence type="predicted"/>
<evidence type="ECO:0000259" key="1">
    <source>
        <dbReference type="Pfam" id="PF14529"/>
    </source>
</evidence>
<dbReference type="SUPFAM" id="SSF56219">
    <property type="entry name" value="DNase I-like"/>
    <property type="match status" value="1"/>
</dbReference>
<dbReference type="Proteomes" id="UP000821853">
    <property type="component" value="Unassembled WGS sequence"/>
</dbReference>
<dbReference type="OrthoDB" id="6428328at2759"/>
<sequence length="115" mass="13168">MLNPYGKPNRSAGLVDWVIKTAHDHKHNHLVVAVDFHSQNSAWGYTDSSPRGRKIEEVTTQAKLVAIEDILELTCIENSFERNSMSDLAWTIQSKYARWYNTQENLSSCHHIVTN</sequence>